<protein>
    <submittedName>
        <fullName evidence="6">Ferredoxin</fullName>
    </submittedName>
</protein>
<reference evidence="6" key="1">
    <citation type="journal article" date="2020" name="mSystems">
        <title>Genome- and Community-Level Interaction Insights into Carbon Utilization and Element Cycling Functions of Hydrothermarchaeota in Hydrothermal Sediment.</title>
        <authorList>
            <person name="Zhou Z."/>
            <person name="Liu Y."/>
            <person name="Xu W."/>
            <person name="Pan J."/>
            <person name="Luo Z.H."/>
            <person name="Li M."/>
        </authorList>
    </citation>
    <scope>NUCLEOTIDE SEQUENCE [LARGE SCALE GENOMIC DNA]</scope>
    <source>
        <strain evidence="6">SpSt-1116</strain>
    </source>
</reference>
<sequence length="73" mass="7801">MKVKIEPRDQCLGDDICVNLCPAVFARGEDGKAVIVEQYRAGGNIAEGEVPDDLRDCVENAAQACPVGIIIVE</sequence>
<organism evidence="6">
    <name type="scientific">Fervidicoccus fontis</name>
    <dbReference type="NCBI Taxonomy" id="683846"/>
    <lineage>
        <taxon>Archaea</taxon>
        <taxon>Thermoproteota</taxon>
        <taxon>Thermoprotei</taxon>
        <taxon>Fervidicoccales</taxon>
        <taxon>Fervidicoccaceae</taxon>
        <taxon>Fervidicoccus</taxon>
    </lineage>
</organism>
<dbReference type="PANTHER" id="PTHR36923:SF3">
    <property type="entry name" value="FERREDOXIN"/>
    <property type="match status" value="1"/>
</dbReference>
<dbReference type="AlphaFoldDB" id="A0A7J3ZLB6"/>
<keyword evidence="1" id="KW-0813">Transport</keyword>
<evidence type="ECO:0000256" key="1">
    <source>
        <dbReference type="ARBA" id="ARBA00022448"/>
    </source>
</evidence>
<dbReference type="EMBL" id="DRZC01000076">
    <property type="protein sequence ID" value="HHQ80859.1"/>
    <property type="molecule type" value="Genomic_DNA"/>
</dbReference>
<keyword evidence="3" id="KW-0249">Electron transport</keyword>
<dbReference type="InterPro" id="IPR051269">
    <property type="entry name" value="Fe-S_cluster_ET"/>
</dbReference>
<keyword evidence="2" id="KW-0479">Metal-binding</keyword>
<evidence type="ECO:0000313" key="6">
    <source>
        <dbReference type="EMBL" id="HHQ80859.1"/>
    </source>
</evidence>
<dbReference type="SUPFAM" id="SSF54862">
    <property type="entry name" value="4Fe-4S ferredoxins"/>
    <property type="match status" value="1"/>
</dbReference>
<dbReference type="Pfam" id="PF13459">
    <property type="entry name" value="Fer4_15"/>
    <property type="match status" value="1"/>
</dbReference>
<dbReference type="GO" id="GO:0046872">
    <property type="term" value="F:metal ion binding"/>
    <property type="evidence" value="ECO:0007669"/>
    <property type="project" value="UniProtKB-KW"/>
</dbReference>
<dbReference type="PANTHER" id="PTHR36923">
    <property type="entry name" value="FERREDOXIN"/>
    <property type="match status" value="1"/>
</dbReference>
<accession>A0A7J3ZLB6</accession>
<gene>
    <name evidence="6" type="ORF">ENM78_05370</name>
</gene>
<keyword evidence="5" id="KW-0411">Iron-sulfur</keyword>
<proteinExistence type="predicted"/>
<evidence type="ECO:0000256" key="5">
    <source>
        <dbReference type="ARBA" id="ARBA00023014"/>
    </source>
</evidence>
<name>A0A7J3ZLB6_9CREN</name>
<keyword evidence="4" id="KW-0408">Iron</keyword>
<dbReference type="Gene3D" id="3.30.70.20">
    <property type="match status" value="1"/>
</dbReference>
<evidence type="ECO:0000256" key="2">
    <source>
        <dbReference type="ARBA" id="ARBA00022723"/>
    </source>
</evidence>
<evidence type="ECO:0000256" key="3">
    <source>
        <dbReference type="ARBA" id="ARBA00022982"/>
    </source>
</evidence>
<dbReference type="GO" id="GO:0051536">
    <property type="term" value="F:iron-sulfur cluster binding"/>
    <property type="evidence" value="ECO:0007669"/>
    <property type="project" value="UniProtKB-KW"/>
</dbReference>
<evidence type="ECO:0000256" key="4">
    <source>
        <dbReference type="ARBA" id="ARBA00023004"/>
    </source>
</evidence>
<comment type="caution">
    <text evidence="6">The sequence shown here is derived from an EMBL/GenBank/DDBJ whole genome shotgun (WGS) entry which is preliminary data.</text>
</comment>